<protein>
    <submittedName>
        <fullName evidence="2">Uncharacterized protein</fullName>
    </submittedName>
</protein>
<proteinExistence type="predicted"/>
<dbReference type="AlphaFoldDB" id="A0A0F9CJX3"/>
<evidence type="ECO:0000256" key="1">
    <source>
        <dbReference type="SAM" id="MobiDB-lite"/>
    </source>
</evidence>
<gene>
    <name evidence="2" type="ORF">LCGC14_2315610</name>
</gene>
<feature type="region of interest" description="Disordered" evidence="1">
    <location>
        <begin position="1"/>
        <end position="34"/>
    </location>
</feature>
<dbReference type="EMBL" id="LAZR01032961">
    <property type="protein sequence ID" value="KKL49429.1"/>
    <property type="molecule type" value="Genomic_DNA"/>
</dbReference>
<evidence type="ECO:0000313" key="2">
    <source>
        <dbReference type="EMBL" id="KKL49429.1"/>
    </source>
</evidence>
<name>A0A0F9CJX3_9ZZZZ</name>
<reference evidence="2" key="1">
    <citation type="journal article" date="2015" name="Nature">
        <title>Complex archaea that bridge the gap between prokaryotes and eukaryotes.</title>
        <authorList>
            <person name="Spang A."/>
            <person name="Saw J.H."/>
            <person name="Jorgensen S.L."/>
            <person name="Zaremba-Niedzwiedzka K."/>
            <person name="Martijn J."/>
            <person name="Lind A.E."/>
            <person name="van Eijk R."/>
            <person name="Schleper C."/>
            <person name="Guy L."/>
            <person name="Ettema T.J."/>
        </authorList>
    </citation>
    <scope>NUCLEOTIDE SEQUENCE</scope>
</reference>
<organism evidence="2">
    <name type="scientific">marine sediment metagenome</name>
    <dbReference type="NCBI Taxonomy" id="412755"/>
    <lineage>
        <taxon>unclassified sequences</taxon>
        <taxon>metagenomes</taxon>
        <taxon>ecological metagenomes</taxon>
    </lineage>
</organism>
<accession>A0A0F9CJX3</accession>
<feature type="compositionally biased region" description="Basic and acidic residues" evidence="1">
    <location>
        <begin position="1"/>
        <end position="11"/>
    </location>
</feature>
<feature type="compositionally biased region" description="Basic and acidic residues" evidence="1">
    <location>
        <begin position="18"/>
        <end position="34"/>
    </location>
</feature>
<comment type="caution">
    <text evidence="2">The sequence shown here is derived from an EMBL/GenBank/DDBJ whole genome shotgun (WGS) entry which is preliminary data.</text>
</comment>
<sequence length="72" mass="8559">MARHIQDEKSQRRTRRGHAAEARGKRRDIEQDRASMLDHARNLEDWANDKDSWFPEDIRRKAASLFRRAGTL</sequence>